<feature type="binding site" evidence="6">
    <location>
        <position position="142"/>
    </location>
    <ligand>
        <name>Zn(2+)</name>
        <dbReference type="ChEBI" id="CHEBI:29105"/>
    </ligand>
</feature>
<comment type="similarity">
    <text evidence="1 7">Belongs to the beta-class carbonic anhydrase family.</text>
</comment>
<evidence type="ECO:0000256" key="4">
    <source>
        <dbReference type="ARBA" id="ARBA00023239"/>
    </source>
</evidence>
<dbReference type="Proteomes" id="UP000009309">
    <property type="component" value="Unassembled WGS sequence"/>
</dbReference>
<dbReference type="FunFam" id="3.40.1050.10:FF:000001">
    <property type="entry name" value="Carbonic anhydrase"/>
    <property type="match status" value="1"/>
</dbReference>
<evidence type="ECO:0000256" key="6">
    <source>
        <dbReference type="PIRSR" id="PIRSR601765-1"/>
    </source>
</evidence>
<evidence type="ECO:0000256" key="7">
    <source>
        <dbReference type="RuleBase" id="RU003956"/>
    </source>
</evidence>
<dbReference type="eggNOG" id="COG0288">
    <property type="taxonomic scope" value="Bacteria"/>
</dbReference>
<comment type="caution">
    <text evidence="8">The sequence shown here is derived from an EMBL/GenBank/DDBJ whole genome shotgun (WGS) entry which is preliminary data.</text>
</comment>
<reference evidence="8 9" key="1">
    <citation type="journal article" date="2012" name="J. Bacteriol.">
        <title>Genome Sequence of the Filamentous Bacterium Fibrisoma limi BUZ 3T.</title>
        <authorList>
            <person name="Filippini M."/>
            <person name="Qi W."/>
            <person name="Jaenicke S."/>
            <person name="Goesmann A."/>
            <person name="Smits T.H."/>
            <person name="Bagheri H.C."/>
        </authorList>
    </citation>
    <scope>NUCLEOTIDE SEQUENCE [LARGE SCALE GENOMIC DNA]</scope>
    <source>
        <strain evidence="9">BUZ 3T</strain>
    </source>
</reference>
<dbReference type="InterPro" id="IPR036874">
    <property type="entry name" value="Carbonic_anhydrase_sf"/>
</dbReference>
<comment type="cofactor">
    <cofactor evidence="6">
        <name>Zn(2+)</name>
        <dbReference type="ChEBI" id="CHEBI:29105"/>
    </cofactor>
    <text evidence="6">Binds 1 zinc ion per subunit.</text>
</comment>
<dbReference type="PANTHER" id="PTHR11002">
    <property type="entry name" value="CARBONIC ANHYDRASE"/>
    <property type="match status" value="1"/>
</dbReference>
<keyword evidence="2 6" id="KW-0479">Metal-binding</keyword>
<dbReference type="STRING" id="1185876.BN8_00083"/>
<name>I2GB95_9BACT</name>
<dbReference type="SMART" id="SM00947">
    <property type="entry name" value="Pro_CA"/>
    <property type="match status" value="1"/>
</dbReference>
<dbReference type="CDD" id="cd00883">
    <property type="entry name" value="beta_CA_cladeA"/>
    <property type="match status" value="1"/>
</dbReference>
<evidence type="ECO:0000256" key="5">
    <source>
        <dbReference type="ARBA" id="ARBA00048348"/>
    </source>
</evidence>
<sequence length="255" mass="29584">MLLPNIETRIRLYLLTPNGCGAGHQLAIGLNHHSYQLIFVNVELYQQVFENNQKWVASCVEKDPEYFSRMAKGQSPEFLYIGCSDSRVQPEDFMSVEPGHIFVHRNIANVIPNNDISAISVIQYAVEHLGVKHIIVCGHYGCGGVKAAVSHQDFGKINIWLRNIQDVYRLHRDELNAITDEEARHRRLVDLNVREQCLNVMKMSFVQHRYFDTRDIQIHGWVYDIENGLVHDLQIDMEAMLRDLELYRIDETQTH</sequence>
<dbReference type="PANTHER" id="PTHR11002:SF51">
    <property type="entry name" value="CARBONIC ANHYDRASE"/>
    <property type="match status" value="1"/>
</dbReference>
<dbReference type="GO" id="GO:0004089">
    <property type="term" value="F:carbonate dehydratase activity"/>
    <property type="evidence" value="ECO:0007669"/>
    <property type="project" value="UniProtKB-UniRule"/>
</dbReference>
<dbReference type="InterPro" id="IPR015892">
    <property type="entry name" value="Carbonic_anhydrase_CS"/>
</dbReference>
<feature type="binding site" evidence="6">
    <location>
        <position position="139"/>
    </location>
    <ligand>
        <name>Zn(2+)</name>
        <dbReference type="ChEBI" id="CHEBI:29105"/>
    </ligand>
</feature>
<comment type="catalytic activity">
    <reaction evidence="5 7">
        <text>hydrogencarbonate + H(+) = CO2 + H2O</text>
        <dbReference type="Rhea" id="RHEA:10748"/>
        <dbReference type="ChEBI" id="CHEBI:15377"/>
        <dbReference type="ChEBI" id="CHEBI:15378"/>
        <dbReference type="ChEBI" id="CHEBI:16526"/>
        <dbReference type="ChEBI" id="CHEBI:17544"/>
        <dbReference type="EC" id="4.2.1.1"/>
    </reaction>
</comment>
<dbReference type="Gene3D" id="3.40.1050.10">
    <property type="entry name" value="Carbonic anhydrase"/>
    <property type="match status" value="1"/>
</dbReference>
<gene>
    <name evidence="8" type="primary">yadF</name>
    <name evidence="8" type="ORF">BN8_00083</name>
</gene>
<feature type="binding site" evidence="6">
    <location>
        <position position="83"/>
    </location>
    <ligand>
        <name>Zn(2+)</name>
        <dbReference type="ChEBI" id="CHEBI:29105"/>
    </ligand>
</feature>
<dbReference type="AlphaFoldDB" id="I2GB95"/>
<feature type="binding site" evidence="6">
    <location>
        <position position="85"/>
    </location>
    <ligand>
        <name>Zn(2+)</name>
        <dbReference type="ChEBI" id="CHEBI:29105"/>
    </ligand>
</feature>
<dbReference type="EC" id="4.2.1.1" evidence="7"/>
<proteinExistence type="inferred from homology"/>
<evidence type="ECO:0000256" key="2">
    <source>
        <dbReference type="ARBA" id="ARBA00022723"/>
    </source>
</evidence>
<protein>
    <recommendedName>
        <fullName evidence="7">Carbonic anhydrase</fullName>
        <ecNumber evidence="7">4.2.1.1</ecNumber>
    </recommendedName>
    <alternativeName>
        <fullName evidence="7">Carbonate dehydratase</fullName>
    </alternativeName>
</protein>
<dbReference type="GO" id="GO:0008270">
    <property type="term" value="F:zinc ion binding"/>
    <property type="evidence" value="ECO:0007669"/>
    <property type="project" value="UniProtKB-UniRule"/>
</dbReference>
<dbReference type="PROSITE" id="PS00705">
    <property type="entry name" value="PROK_CO2_ANHYDRASE_2"/>
    <property type="match status" value="1"/>
</dbReference>
<dbReference type="GO" id="GO:0005737">
    <property type="term" value="C:cytoplasm"/>
    <property type="evidence" value="ECO:0007669"/>
    <property type="project" value="TreeGrafter"/>
</dbReference>
<comment type="function">
    <text evidence="7">Reversible hydration of carbon dioxide.</text>
</comment>
<evidence type="ECO:0000256" key="1">
    <source>
        <dbReference type="ARBA" id="ARBA00006217"/>
    </source>
</evidence>
<keyword evidence="3 6" id="KW-0862">Zinc</keyword>
<organism evidence="8 9">
    <name type="scientific">Fibrisoma limi BUZ 3</name>
    <dbReference type="NCBI Taxonomy" id="1185876"/>
    <lineage>
        <taxon>Bacteria</taxon>
        <taxon>Pseudomonadati</taxon>
        <taxon>Bacteroidota</taxon>
        <taxon>Cytophagia</taxon>
        <taxon>Cytophagales</taxon>
        <taxon>Spirosomataceae</taxon>
        <taxon>Fibrisoma</taxon>
    </lineage>
</organism>
<dbReference type="GO" id="GO:0034599">
    <property type="term" value="P:cellular response to oxidative stress"/>
    <property type="evidence" value="ECO:0007669"/>
    <property type="project" value="TreeGrafter"/>
</dbReference>
<dbReference type="GO" id="GO:0071244">
    <property type="term" value="P:cellular response to carbon dioxide"/>
    <property type="evidence" value="ECO:0007669"/>
    <property type="project" value="TreeGrafter"/>
</dbReference>
<evidence type="ECO:0000313" key="9">
    <source>
        <dbReference type="Proteomes" id="UP000009309"/>
    </source>
</evidence>
<dbReference type="Pfam" id="PF00484">
    <property type="entry name" value="Pro_CA"/>
    <property type="match status" value="1"/>
</dbReference>
<evidence type="ECO:0000256" key="3">
    <source>
        <dbReference type="ARBA" id="ARBA00022833"/>
    </source>
</evidence>
<keyword evidence="4 7" id="KW-0456">Lyase</keyword>
<dbReference type="SUPFAM" id="SSF53056">
    <property type="entry name" value="beta-carbonic anhydrase, cab"/>
    <property type="match status" value="1"/>
</dbReference>
<dbReference type="InterPro" id="IPR001765">
    <property type="entry name" value="Carbonic_anhydrase"/>
</dbReference>
<dbReference type="GO" id="GO:0015976">
    <property type="term" value="P:carbon utilization"/>
    <property type="evidence" value="ECO:0007669"/>
    <property type="project" value="InterPro"/>
</dbReference>
<keyword evidence="9" id="KW-1185">Reference proteome</keyword>
<dbReference type="PROSITE" id="PS00704">
    <property type="entry name" value="PROK_CO2_ANHYDRASE_1"/>
    <property type="match status" value="1"/>
</dbReference>
<evidence type="ECO:0000313" key="8">
    <source>
        <dbReference type="EMBL" id="CCH51169.1"/>
    </source>
</evidence>
<dbReference type="EMBL" id="CAIT01000003">
    <property type="protein sequence ID" value="CCH51169.1"/>
    <property type="molecule type" value="Genomic_DNA"/>
</dbReference>
<accession>I2GB95</accession>